<gene>
    <name evidence="2" type="ORF">NBC122_02208</name>
</gene>
<protein>
    <submittedName>
        <fullName evidence="2">Uncharacterized protein</fullName>
    </submittedName>
</protein>
<dbReference type="EMBL" id="CP037954">
    <property type="protein sequence ID" value="QBO59014.1"/>
    <property type="molecule type" value="Genomic_DNA"/>
</dbReference>
<reference evidence="2 3" key="1">
    <citation type="submission" date="2019-03" db="EMBL/GenBank/DDBJ databases">
        <authorList>
            <person name="Kim H."/>
            <person name="Yu S.-M."/>
        </authorList>
    </citation>
    <scope>NUCLEOTIDE SEQUENCE [LARGE SCALE GENOMIC DNA]</scope>
    <source>
        <strain evidence="2 3">NBC122</strain>
    </source>
</reference>
<keyword evidence="1" id="KW-1133">Transmembrane helix</keyword>
<organism evidence="2 3">
    <name type="scientific">Chryseobacterium salivictor</name>
    <dbReference type="NCBI Taxonomy" id="2547600"/>
    <lineage>
        <taxon>Bacteria</taxon>
        <taxon>Pseudomonadati</taxon>
        <taxon>Bacteroidota</taxon>
        <taxon>Flavobacteriia</taxon>
        <taxon>Flavobacteriales</taxon>
        <taxon>Weeksellaceae</taxon>
        <taxon>Chryseobacterium group</taxon>
        <taxon>Chryseobacterium</taxon>
    </lineage>
</organism>
<dbReference type="Proteomes" id="UP000294419">
    <property type="component" value="Chromosome"/>
</dbReference>
<evidence type="ECO:0000256" key="1">
    <source>
        <dbReference type="SAM" id="Phobius"/>
    </source>
</evidence>
<sequence length="93" mass="11029">MPGVQNFCTFFSMTFSKAYYFGATTIHFPDFIPWEKSFFYNDGIPLRLDKVFILMSLILSVYFIEIFLLSLQSIDKQCFNFTVFNLKGPYFIR</sequence>
<keyword evidence="3" id="KW-1185">Reference proteome</keyword>
<dbReference type="KEGG" id="csal:NBC122_02208"/>
<proteinExistence type="predicted"/>
<dbReference type="AlphaFoldDB" id="A0A4V1AL98"/>
<keyword evidence="1" id="KW-0812">Transmembrane</keyword>
<keyword evidence="1" id="KW-0472">Membrane</keyword>
<feature type="transmembrane region" description="Helical" evidence="1">
    <location>
        <begin position="51"/>
        <end position="71"/>
    </location>
</feature>
<evidence type="ECO:0000313" key="2">
    <source>
        <dbReference type="EMBL" id="QBO59014.1"/>
    </source>
</evidence>
<name>A0A4V1AL98_9FLAO</name>
<accession>A0A4V1AL98</accession>
<evidence type="ECO:0000313" key="3">
    <source>
        <dbReference type="Proteomes" id="UP000294419"/>
    </source>
</evidence>